<evidence type="ECO:0000256" key="3">
    <source>
        <dbReference type="RuleBase" id="RU369071"/>
    </source>
</evidence>
<accession>A0A401RJH9</accession>
<name>A0A401RJH9_CHIPU</name>
<dbReference type="GO" id="GO:0016020">
    <property type="term" value="C:membrane"/>
    <property type="evidence" value="ECO:0007669"/>
    <property type="project" value="UniProtKB-SubCell"/>
</dbReference>
<dbReference type="Proteomes" id="UP000287033">
    <property type="component" value="Unassembled WGS sequence"/>
</dbReference>
<dbReference type="Pfam" id="PF05694">
    <property type="entry name" value="SBP56"/>
    <property type="match status" value="1"/>
</dbReference>
<organism evidence="4 5">
    <name type="scientific">Chiloscyllium punctatum</name>
    <name type="common">Brownbanded bambooshark</name>
    <name type="synonym">Hemiscyllium punctatum</name>
    <dbReference type="NCBI Taxonomy" id="137246"/>
    <lineage>
        <taxon>Eukaryota</taxon>
        <taxon>Metazoa</taxon>
        <taxon>Chordata</taxon>
        <taxon>Craniata</taxon>
        <taxon>Vertebrata</taxon>
        <taxon>Chondrichthyes</taxon>
        <taxon>Elasmobranchii</taxon>
        <taxon>Galeomorphii</taxon>
        <taxon>Galeoidea</taxon>
        <taxon>Orectolobiformes</taxon>
        <taxon>Hemiscylliidae</taxon>
        <taxon>Chiloscyllium</taxon>
    </lineage>
</organism>
<keyword evidence="3" id="KW-0472">Membrane</keyword>
<keyword evidence="3" id="KW-0539">Nucleus</keyword>
<comment type="subcellular location">
    <subcellularLocation>
        <location evidence="3">Nucleus</location>
    </subcellularLocation>
    <subcellularLocation>
        <location evidence="3">Cytoplasm</location>
        <location evidence="3">Cytosol</location>
    </subcellularLocation>
    <subcellularLocation>
        <location evidence="3">Membrane</location>
        <topology evidence="3">Peripheral membrane protein</topology>
    </subcellularLocation>
    <text evidence="3">May associate with Golgi membrane. May associate with the membrane of autophagosomes.</text>
</comment>
<dbReference type="EC" id="1.8.3.4" evidence="3"/>
<dbReference type="PANTHER" id="PTHR23300">
    <property type="entry name" value="METHANETHIOL OXIDASE"/>
    <property type="match status" value="1"/>
</dbReference>
<feature type="non-terminal residue" evidence="4">
    <location>
        <position position="84"/>
    </location>
</feature>
<comment type="caution">
    <text evidence="4">The sequence shown here is derived from an EMBL/GenBank/DDBJ whole genome shotgun (WGS) entry which is preliminary data.</text>
</comment>
<dbReference type="GO" id="GO:0005634">
    <property type="term" value="C:nucleus"/>
    <property type="evidence" value="ECO:0007669"/>
    <property type="project" value="UniProtKB-SubCell"/>
</dbReference>
<keyword evidence="5" id="KW-1185">Reference proteome</keyword>
<evidence type="ECO:0000313" key="5">
    <source>
        <dbReference type="Proteomes" id="UP000287033"/>
    </source>
</evidence>
<dbReference type="InterPro" id="IPR008826">
    <property type="entry name" value="Se-bd"/>
</dbReference>
<keyword evidence="3" id="KW-0813">Transport</keyword>
<dbReference type="PANTHER" id="PTHR23300:SF0">
    <property type="entry name" value="METHANETHIOL OXIDASE"/>
    <property type="match status" value="1"/>
</dbReference>
<keyword evidence="2 3" id="KW-0711">Selenium</keyword>
<protein>
    <recommendedName>
        <fullName evidence="3">Methanethiol oxidase</fullName>
        <shortName evidence="3">MTO</shortName>
        <ecNumber evidence="3">1.8.3.4</ecNumber>
    </recommendedName>
    <alternativeName>
        <fullName evidence="3">Selenium-binding protein 1</fullName>
    </alternativeName>
</protein>
<dbReference type="OrthoDB" id="10252446at2759"/>
<comment type="function">
    <text evidence="3">Catalyzes the oxidation of methanethiol, an organosulfur compound known to be produced in substantial amounts by gut bacteria. Selenium-binding protein which may be involved in the sensing of reactive xenobiotics in the cytoplasm. May be involved in intra-Golgi protein transport.</text>
</comment>
<comment type="pathway">
    <text evidence="3">Organosulfur degradation.</text>
</comment>
<dbReference type="EMBL" id="BEZZ01005835">
    <property type="protein sequence ID" value="GCC18301.1"/>
    <property type="molecule type" value="Genomic_DNA"/>
</dbReference>
<comment type="catalytic activity">
    <reaction evidence="3">
        <text>methanethiol + O2 + H2O = hydrogen sulfide + formaldehyde + H2O2 + H(+)</text>
        <dbReference type="Rhea" id="RHEA:11812"/>
        <dbReference type="ChEBI" id="CHEBI:15377"/>
        <dbReference type="ChEBI" id="CHEBI:15378"/>
        <dbReference type="ChEBI" id="CHEBI:15379"/>
        <dbReference type="ChEBI" id="CHEBI:16007"/>
        <dbReference type="ChEBI" id="CHEBI:16240"/>
        <dbReference type="ChEBI" id="CHEBI:16842"/>
        <dbReference type="ChEBI" id="CHEBI:29919"/>
        <dbReference type="EC" id="1.8.3.4"/>
    </reaction>
</comment>
<comment type="similarity">
    <text evidence="1 3">Belongs to the selenium-binding protein family.</text>
</comment>
<keyword evidence="3" id="KW-0963">Cytoplasm</keyword>
<evidence type="ECO:0000313" key="4">
    <source>
        <dbReference type="EMBL" id="GCC18301.1"/>
    </source>
</evidence>
<dbReference type="STRING" id="137246.A0A401RJH9"/>
<keyword evidence="3" id="KW-0007">Acetylation</keyword>
<sequence length="84" mass="9408">MISTEWGAPKALIDGFKVEDIQAGLYGQCLHIWDWAKHTRVQTIDLGQEGAIPLEIRFLHEPSAAEGMVGCALNSSIFRFYKTE</sequence>
<dbReference type="GO" id="GO:0018549">
    <property type="term" value="F:methanethiol oxidase activity"/>
    <property type="evidence" value="ECO:0007669"/>
    <property type="project" value="UniProtKB-UniRule"/>
</dbReference>
<proteinExistence type="inferred from homology"/>
<reference evidence="4 5" key="1">
    <citation type="journal article" date="2018" name="Nat. Ecol. Evol.">
        <title>Shark genomes provide insights into elasmobranch evolution and the origin of vertebrates.</title>
        <authorList>
            <person name="Hara Y"/>
            <person name="Yamaguchi K"/>
            <person name="Onimaru K"/>
            <person name="Kadota M"/>
            <person name="Koyanagi M"/>
            <person name="Keeley SD"/>
            <person name="Tatsumi K"/>
            <person name="Tanaka K"/>
            <person name="Motone F"/>
            <person name="Kageyama Y"/>
            <person name="Nozu R"/>
            <person name="Adachi N"/>
            <person name="Nishimura O"/>
            <person name="Nakagawa R"/>
            <person name="Tanegashima C"/>
            <person name="Kiyatake I"/>
            <person name="Matsumoto R"/>
            <person name="Murakumo K"/>
            <person name="Nishida K"/>
            <person name="Terakita A"/>
            <person name="Kuratani S"/>
            <person name="Sato K"/>
            <person name="Hyodo S Kuraku.S."/>
        </authorList>
    </citation>
    <scope>NUCLEOTIDE SEQUENCE [LARGE SCALE GENOMIC DNA]</scope>
</reference>
<dbReference type="GO" id="GO:0015031">
    <property type="term" value="P:protein transport"/>
    <property type="evidence" value="ECO:0007669"/>
    <property type="project" value="UniProtKB-UniRule"/>
</dbReference>
<dbReference type="GO" id="GO:0005829">
    <property type="term" value="C:cytosol"/>
    <property type="evidence" value="ECO:0007669"/>
    <property type="project" value="UniProtKB-SubCell"/>
</dbReference>
<dbReference type="GO" id="GO:0008430">
    <property type="term" value="F:selenium binding"/>
    <property type="evidence" value="ECO:0007669"/>
    <property type="project" value="UniProtKB-UniRule"/>
</dbReference>
<keyword evidence="3" id="KW-0560">Oxidoreductase</keyword>
<evidence type="ECO:0000256" key="2">
    <source>
        <dbReference type="ARBA" id="ARBA00023266"/>
    </source>
</evidence>
<gene>
    <name evidence="4" type="ORF">chiPu_0022076</name>
</gene>
<dbReference type="AlphaFoldDB" id="A0A401RJH9"/>
<evidence type="ECO:0000256" key="1">
    <source>
        <dbReference type="ARBA" id="ARBA00005606"/>
    </source>
</evidence>
<keyword evidence="3" id="KW-0653">Protein transport</keyword>